<dbReference type="Proteomes" id="UP000287352">
    <property type="component" value="Unassembled WGS sequence"/>
</dbReference>
<dbReference type="RefSeq" id="WP_126580126.1">
    <property type="nucleotide sequence ID" value="NZ_BIFR01000001.1"/>
</dbReference>
<dbReference type="Pfam" id="PF13814">
    <property type="entry name" value="Replic_Relax"/>
    <property type="match status" value="1"/>
</dbReference>
<evidence type="ECO:0000313" key="2">
    <source>
        <dbReference type="Proteomes" id="UP000287352"/>
    </source>
</evidence>
<dbReference type="OrthoDB" id="2562278at2"/>
<dbReference type="SUPFAM" id="SSF46785">
    <property type="entry name" value="Winged helix' DNA-binding domain"/>
    <property type="match status" value="1"/>
</dbReference>
<protein>
    <submittedName>
        <fullName evidence="1">Uncharacterized protein</fullName>
    </submittedName>
</protein>
<accession>A0A402A081</accession>
<dbReference type="EMBL" id="BIFR01000001">
    <property type="protein sequence ID" value="GCE12514.1"/>
    <property type="molecule type" value="Genomic_DNA"/>
</dbReference>
<evidence type="ECO:0000313" key="1">
    <source>
        <dbReference type="EMBL" id="GCE12514.1"/>
    </source>
</evidence>
<comment type="caution">
    <text evidence="1">The sequence shown here is derived from an EMBL/GenBank/DDBJ whole genome shotgun (WGS) entry which is preliminary data.</text>
</comment>
<sequence length="647" mass="74255">MRNETQRKPPEYVNAQALPHSELSSRQVDILLWLLQHPYQRGEDLALALGVHTTSLYRQMKMLKSQGYLESITPSLEQKKAAHLFYLTSRGIQAAAEHMQYPASVLAKRWQADEAGLRALLPRLGTLCRLQELINGLVADPPATLLGEKKGPIQWHWRRQYRHSFLSKGKRHTVETDAVLVFQRSGATRNQSTYGCAFLLIDPGYVGPHDRQVMHAHLENMLRFRESAERWSQYHAFPALLILTTTRRQQHLWQQAAQEAAEHLHLVPLHGAILALETDQHPLSFWTLSWQHLSLAGPIQITQLFTPIQKEALPPEVFAPKREIAPGTLTRQPQEKNLVRGSFDQRAQQSLQRLYVPEGREQEQISLLTTRLQSRHRSILLLLYAHPLLSQEELAIFQDIEVESTRRYLLLFKQWSCLHIHETEDGRRFSLSSRGLRMLAAMLNIPFTTVSEIGPACGELAGEDYRVQRGMPAALKILQHTTGVYRFFASLHQAARNEELLWWETEARCARRYYHQGAWHNLLPDGAFAYRADEQTIHAWLEWDEGTMSMRQLGAKMRADAHYVRSRQWQKEEGTLPMLLIVVPGKREELRMADLIEQYLHETGLIVRSTTATRLADHGPLGTIWLPLFPAASKKGSGFIHIMQGRS</sequence>
<dbReference type="InterPro" id="IPR025855">
    <property type="entry name" value="Replic_Relax"/>
</dbReference>
<dbReference type="AlphaFoldDB" id="A0A402A081"/>
<name>A0A402A081_9CHLR</name>
<dbReference type="InterPro" id="IPR036388">
    <property type="entry name" value="WH-like_DNA-bd_sf"/>
</dbReference>
<proteinExistence type="predicted"/>
<gene>
    <name evidence="1" type="ORF">KTT_23730</name>
</gene>
<dbReference type="Gene3D" id="1.10.10.10">
    <property type="entry name" value="Winged helix-like DNA-binding domain superfamily/Winged helix DNA-binding domain"/>
    <property type="match status" value="1"/>
</dbReference>
<keyword evidence="2" id="KW-1185">Reference proteome</keyword>
<reference evidence="2" key="1">
    <citation type="submission" date="2018-12" db="EMBL/GenBank/DDBJ databases">
        <title>Tengunoibacter tsumagoiensis gen. nov., sp. nov., Dictyobacter kobayashii sp. nov., D. alpinus sp. nov., and D. joshuensis sp. nov. and description of Dictyobacteraceae fam. nov. within the order Ktedonobacterales isolated from Tengu-no-mugimeshi.</title>
        <authorList>
            <person name="Wang C.M."/>
            <person name="Zheng Y."/>
            <person name="Sakai Y."/>
            <person name="Toyoda A."/>
            <person name="Minakuchi Y."/>
            <person name="Abe K."/>
            <person name="Yokota A."/>
            <person name="Yabe S."/>
        </authorList>
    </citation>
    <scope>NUCLEOTIDE SEQUENCE [LARGE SCALE GENOMIC DNA]</scope>
    <source>
        <strain evidence="2">Uno3</strain>
    </source>
</reference>
<organism evidence="1 2">
    <name type="scientific">Tengunoibacter tsumagoiensis</name>
    <dbReference type="NCBI Taxonomy" id="2014871"/>
    <lineage>
        <taxon>Bacteria</taxon>
        <taxon>Bacillati</taxon>
        <taxon>Chloroflexota</taxon>
        <taxon>Ktedonobacteria</taxon>
        <taxon>Ktedonobacterales</taxon>
        <taxon>Dictyobacteraceae</taxon>
        <taxon>Tengunoibacter</taxon>
    </lineage>
</organism>
<dbReference type="InterPro" id="IPR036390">
    <property type="entry name" value="WH_DNA-bd_sf"/>
</dbReference>